<evidence type="ECO:0000256" key="1">
    <source>
        <dbReference type="SAM" id="Phobius"/>
    </source>
</evidence>
<name>A0ABU4ZEL1_9HYPH</name>
<accession>A0ABU4ZEL1</accession>
<dbReference type="EMBL" id="JAVIJF010000003">
    <property type="protein sequence ID" value="MDX8523802.1"/>
    <property type="molecule type" value="Genomic_DNA"/>
</dbReference>
<evidence type="ECO:0000313" key="2">
    <source>
        <dbReference type="EMBL" id="MDX8523802.1"/>
    </source>
</evidence>
<sequence>MVSRSSVLAPELLFRYSRNAKVNAMDTRTLLILGLGIVVLLLLGFFALPA</sequence>
<gene>
    <name evidence="2" type="ORF">RFM68_04710</name>
</gene>
<reference evidence="2 3" key="1">
    <citation type="submission" date="2023-08" db="EMBL/GenBank/DDBJ databases">
        <title>Implementing the SeqCode for naming new Mesorhizobium species isolated from Vachellia karroo root nodules.</title>
        <authorList>
            <person name="Van Lill M."/>
        </authorList>
    </citation>
    <scope>NUCLEOTIDE SEQUENCE [LARGE SCALE GENOMIC DNA]</scope>
    <source>
        <strain evidence="2 3">MSK 1335</strain>
    </source>
</reference>
<keyword evidence="1" id="KW-0472">Membrane</keyword>
<keyword evidence="1" id="KW-1133">Transmembrane helix</keyword>
<feature type="transmembrane region" description="Helical" evidence="1">
    <location>
        <begin position="30"/>
        <end position="48"/>
    </location>
</feature>
<organism evidence="2 3">
    <name type="scientific">Mesorhizobium montanum</name>
    <dbReference type="NCBI Taxonomy" id="3072323"/>
    <lineage>
        <taxon>Bacteria</taxon>
        <taxon>Pseudomonadati</taxon>
        <taxon>Pseudomonadota</taxon>
        <taxon>Alphaproteobacteria</taxon>
        <taxon>Hyphomicrobiales</taxon>
        <taxon>Phyllobacteriaceae</taxon>
        <taxon>Mesorhizobium</taxon>
    </lineage>
</organism>
<proteinExistence type="predicted"/>
<comment type="caution">
    <text evidence="2">The sequence shown here is derived from an EMBL/GenBank/DDBJ whole genome shotgun (WGS) entry which is preliminary data.</text>
</comment>
<dbReference type="RefSeq" id="WP_320231546.1">
    <property type="nucleotide sequence ID" value="NZ_JAVIJF010000003.1"/>
</dbReference>
<keyword evidence="1" id="KW-0812">Transmembrane</keyword>
<evidence type="ECO:0000313" key="3">
    <source>
        <dbReference type="Proteomes" id="UP001276840"/>
    </source>
</evidence>
<keyword evidence="3" id="KW-1185">Reference proteome</keyword>
<dbReference type="Proteomes" id="UP001276840">
    <property type="component" value="Unassembled WGS sequence"/>
</dbReference>
<protein>
    <submittedName>
        <fullName evidence="2">Uncharacterized protein</fullName>
    </submittedName>
</protein>